<accession>A0A1H0K5K8</accession>
<proteinExistence type="predicted"/>
<dbReference type="Proteomes" id="UP000198704">
    <property type="component" value="Unassembled WGS sequence"/>
</dbReference>
<gene>
    <name evidence="1" type="ORF">SAMN05216360_1254</name>
</gene>
<sequence>MSGDVALPDPSREPMRAGPQLLQKVGVLSAKAALSSIPWAALVFDLGQLGIDFANARLTDRLLDGIGERIDRLEAGTRERLAADEIYQLSAHAAIRRMLTETNPRMADALARAVVELGSSDLPSAERLEIARALDVLTEPSLHLLQTVYRLEKDLLTAAEIEASGDQLAHPLRLTTLVYASMQLSSWLAPANDLHRAGMAATVPGSTWFAEALESEWADAGHTVPLFKVYTIGERVVRMCFDDPAIPAFGAFAPETPSENHGSAGDA</sequence>
<keyword evidence="2" id="KW-1185">Reference proteome</keyword>
<dbReference type="STRING" id="582672.SAMN05216360_1254"/>
<dbReference type="AlphaFoldDB" id="A0A1H0K5K8"/>
<dbReference type="RefSeq" id="WP_091722153.1">
    <property type="nucleotide sequence ID" value="NZ_FNHS01000025.1"/>
</dbReference>
<evidence type="ECO:0000313" key="2">
    <source>
        <dbReference type="Proteomes" id="UP000198704"/>
    </source>
</evidence>
<dbReference type="EMBL" id="FNHS01000025">
    <property type="protein sequence ID" value="SDO51072.1"/>
    <property type="molecule type" value="Genomic_DNA"/>
</dbReference>
<protein>
    <submittedName>
        <fullName evidence="1">Uncharacterized protein</fullName>
    </submittedName>
</protein>
<dbReference type="OrthoDB" id="9779324at2"/>
<evidence type="ECO:0000313" key="1">
    <source>
        <dbReference type="EMBL" id="SDO51072.1"/>
    </source>
</evidence>
<name>A0A1H0K5K8_9HYPH</name>
<organism evidence="1 2">
    <name type="scientific">Methylobacterium phyllostachyos</name>
    <dbReference type="NCBI Taxonomy" id="582672"/>
    <lineage>
        <taxon>Bacteria</taxon>
        <taxon>Pseudomonadati</taxon>
        <taxon>Pseudomonadota</taxon>
        <taxon>Alphaproteobacteria</taxon>
        <taxon>Hyphomicrobiales</taxon>
        <taxon>Methylobacteriaceae</taxon>
        <taxon>Methylobacterium</taxon>
    </lineage>
</organism>
<reference evidence="2" key="1">
    <citation type="submission" date="2016-10" db="EMBL/GenBank/DDBJ databases">
        <authorList>
            <person name="Varghese N."/>
            <person name="Submissions S."/>
        </authorList>
    </citation>
    <scope>NUCLEOTIDE SEQUENCE [LARGE SCALE GENOMIC DNA]</scope>
    <source>
        <strain evidence="2">BL47</strain>
    </source>
</reference>